<dbReference type="OrthoDB" id="409122at2759"/>
<name>B8MD28_TALSN</name>
<feature type="binding site" evidence="12">
    <location>
        <position position="536"/>
    </location>
    <ligand>
        <name>Ca(2+)</name>
        <dbReference type="ChEBI" id="CHEBI:29108"/>
    </ligand>
</feature>
<feature type="domain" description="Peptidase S53" evidence="14">
    <location>
        <begin position="216"/>
        <end position="558"/>
    </location>
</feature>
<feature type="signal peptide" evidence="13">
    <location>
        <begin position="1"/>
        <end position="25"/>
    </location>
</feature>
<reference evidence="16" key="1">
    <citation type="journal article" date="2015" name="Genome Announc.">
        <title>Genome sequence of the AIDS-associated pathogen Penicillium marneffei (ATCC18224) and its near taxonomic relative Talaromyces stipitatus (ATCC10500).</title>
        <authorList>
            <person name="Nierman W.C."/>
            <person name="Fedorova-Abrams N.D."/>
            <person name="Andrianopoulos A."/>
        </authorList>
    </citation>
    <scope>NUCLEOTIDE SEQUENCE [LARGE SCALE GENOMIC DNA]</scope>
    <source>
        <strain evidence="16">ATCC 10500 / CBS 375.48 / QM 6759 / NRRL 1006</strain>
    </source>
</reference>
<comment type="function">
    <text evidence="2">Secreted tripeptidyl-peptidase which degrades proteins at acidic pHs and is involved in virulence.</text>
</comment>
<dbReference type="GeneID" id="8101686"/>
<comment type="cofactor">
    <cofactor evidence="12">
        <name>Ca(2+)</name>
        <dbReference type="ChEBI" id="CHEBI:29108"/>
    </cofactor>
    <text evidence="12">Binds 1 Ca(2+) ion per subunit.</text>
</comment>
<evidence type="ECO:0000256" key="7">
    <source>
        <dbReference type="ARBA" id="ARBA00022729"/>
    </source>
</evidence>
<keyword evidence="11" id="KW-0865">Zymogen</keyword>
<dbReference type="Pfam" id="PF00082">
    <property type="entry name" value="Peptidase_S8"/>
    <property type="match status" value="1"/>
</dbReference>
<dbReference type="PROSITE" id="PS51695">
    <property type="entry name" value="SEDOLISIN"/>
    <property type="match status" value="1"/>
</dbReference>
<evidence type="ECO:0000313" key="16">
    <source>
        <dbReference type="Proteomes" id="UP000001745"/>
    </source>
</evidence>
<dbReference type="EC" id="3.4.14.10" evidence="4"/>
<dbReference type="eggNOG" id="ENOG502QR6D">
    <property type="taxonomic scope" value="Eukaryota"/>
</dbReference>
<feature type="active site" description="Charge relay system" evidence="12">
    <location>
        <position position="290"/>
    </location>
</feature>
<evidence type="ECO:0000256" key="4">
    <source>
        <dbReference type="ARBA" id="ARBA00012462"/>
    </source>
</evidence>
<dbReference type="Gene3D" id="3.40.50.200">
    <property type="entry name" value="Peptidase S8/S53 domain"/>
    <property type="match status" value="1"/>
</dbReference>
<dbReference type="Proteomes" id="UP000001745">
    <property type="component" value="Unassembled WGS sequence"/>
</dbReference>
<keyword evidence="9 12" id="KW-0720">Serine protease</keyword>
<dbReference type="InterPro" id="IPR030400">
    <property type="entry name" value="Sedolisin_dom"/>
</dbReference>
<sequence>MVRSVLVPLALFVLSNLSLPFFTLAAPSTSYATVEGFDSVPSGWEELSPASPTQVLNLRLSLVPANRDNWLNTVLGLSTPGHATYGKFMSAEQLKELIAPSSAASDSVTSWLTGQKLHTNAIQDNGNWLALQMTVEHAENLLQTKFYDYKSTTTGEIRTLTLQYSIPKPLAGFIETIQPTTDFTEVQGPQIQAYGPDLSNLSSLSNESTPSPCNTQITPACLQSLYGLPTASSSSPGAGIVVPGFLNEYDLGLFLKTFRPDLNPPPSFTVESVDRGLNDQSKPGVEANLDIQYTVGLANEIQTTFISSGLSTVTGFLDVISYIVNQAKPPSVLSLSYGFNENALSSSAANSMCNAFAQLGARGISVIVASGDGGVAGIRPSSSCNAFIPTFPASCPYVTTVGATAGVPEIGAALSAGGFSNIFTRPFYQELAVDGYLAGIQSQYNSRFNASGRGYPDVAAQGERIVIEFQGSPVLVDGTSPSAPIFASTIALLNSQRLVPLGFLDPWLYLESGVLSDITSGSNPGCNTNGFPAAHGWDHVTGLGTPNFANMQLLMSFFKSHLRRSGVLHDQLMKNYDDKSALVLLDYIPTEQDAEFLQRYPSSAGAMSPRIRLYNGTTEFTK</sequence>
<evidence type="ECO:0000256" key="2">
    <source>
        <dbReference type="ARBA" id="ARBA00002451"/>
    </source>
</evidence>
<evidence type="ECO:0000313" key="15">
    <source>
        <dbReference type="EMBL" id="EED17554.1"/>
    </source>
</evidence>
<keyword evidence="16" id="KW-1185">Reference proteome</keyword>
<evidence type="ECO:0000256" key="6">
    <source>
        <dbReference type="ARBA" id="ARBA00022723"/>
    </source>
</evidence>
<protein>
    <recommendedName>
        <fullName evidence="4">tripeptidyl-peptidase II</fullName>
        <ecNumber evidence="4">3.4.14.10</ecNumber>
    </recommendedName>
</protein>
<evidence type="ECO:0000256" key="3">
    <source>
        <dbReference type="ARBA" id="ARBA00004239"/>
    </source>
</evidence>
<evidence type="ECO:0000256" key="9">
    <source>
        <dbReference type="ARBA" id="ARBA00022825"/>
    </source>
</evidence>
<dbReference type="CDD" id="cd04056">
    <property type="entry name" value="Peptidases_S53"/>
    <property type="match status" value="1"/>
</dbReference>
<comment type="catalytic activity">
    <reaction evidence="1">
        <text>Release of an N-terminal tripeptide from a polypeptide.</text>
        <dbReference type="EC" id="3.4.14.10"/>
    </reaction>
</comment>
<dbReference type="InterPro" id="IPR000209">
    <property type="entry name" value="Peptidase_S8/S53_dom"/>
</dbReference>
<dbReference type="CDD" id="cd11377">
    <property type="entry name" value="Pro-peptidase_S53"/>
    <property type="match status" value="1"/>
</dbReference>
<dbReference type="InParanoid" id="B8MD28"/>
<dbReference type="InterPro" id="IPR015366">
    <property type="entry name" value="S53_propep"/>
</dbReference>
<dbReference type="GO" id="GO:0006508">
    <property type="term" value="P:proteolysis"/>
    <property type="evidence" value="ECO:0007669"/>
    <property type="project" value="UniProtKB-KW"/>
</dbReference>
<dbReference type="PANTHER" id="PTHR14218:SF15">
    <property type="entry name" value="TRIPEPTIDYL-PEPTIDASE 1"/>
    <property type="match status" value="1"/>
</dbReference>
<evidence type="ECO:0000256" key="5">
    <source>
        <dbReference type="ARBA" id="ARBA00022670"/>
    </source>
</evidence>
<dbReference type="VEuPathDB" id="FungiDB:TSTA_113740"/>
<dbReference type="PhylomeDB" id="B8MD28"/>
<dbReference type="RefSeq" id="XP_002481546.1">
    <property type="nucleotide sequence ID" value="XM_002481501.1"/>
</dbReference>
<dbReference type="GO" id="GO:0005576">
    <property type="term" value="C:extracellular region"/>
    <property type="evidence" value="ECO:0007669"/>
    <property type="project" value="UniProtKB-SubCell"/>
</dbReference>
<evidence type="ECO:0000259" key="14">
    <source>
        <dbReference type="PROSITE" id="PS51695"/>
    </source>
</evidence>
<keyword evidence="7 13" id="KW-0732">Signal</keyword>
<dbReference type="SUPFAM" id="SSF54897">
    <property type="entry name" value="Protease propeptides/inhibitors"/>
    <property type="match status" value="1"/>
</dbReference>
<keyword evidence="5 12" id="KW-0645">Protease</keyword>
<dbReference type="SMART" id="SM00944">
    <property type="entry name" value="Pro-kuma_activ"/>
    <property type="match status" value="1"/>
</dbReference>
<keyword evidence="10 12" id="KW-0106">Calcium</keyword>
<dbReference type="PANTHER" id="PTHR14218">
    <property type="entry name" value="PROTEASE S8 TRIPEPTIDYL PEPTIDASE I CLN2"/>
    <property type="match status" value="1"/>
</dbReference>
<organism evidence="15 16">
    <name type="scientific">Talaromyces stipitatus (strain ATCC 10500 / CBS 375.48 / QM 6759 / NRRL 1006)</name>
    <name type="common">Penicillium stipitatum</name>
    <dbReference type="NCBI Taxonomy" id="441959"/>
    <lineage>
        <taxon>Eukaryota</taxon>
        <taxon>Fungi</taxon>
        <taxon>Dikarya</taxon>
        <taxon>Ascomycota</taxon>
        <taxon>Pezizomycotina</taxon>
        <taxon>Eurotiomycetes</taxon>
        <taxon>Eurotiomycetidae</taxon>
        <taxon>Eurotiales</taxon>
        <taxon>Trichocomaceae</taxon>
        <taxon>Talaromyces</taxon>
        <taxon>Talaromyces sect. Talaromyces</taxon>
    </lineage>
</organism>
<evidence type="ECO:0000256" key="8">
    <source>
        <dbReference type="ARBA" id="ARBA00022801"/>
    </source>
</evidence>
<feature type="binding site" evidence="12">
    <location>
        <position position="518"/>
    </location>
    <ligand>
        <name>Ca(2+)</name>
        <dbReference type="ChEBI" id="CHEBI:29108"/>
    </ligand>
</feature>
<dbReference type="GO" id="GO:0004252">
    <property type="term" value="F:serine-type endopeptidase activity"/>
    <property type="evidence" value="ECO:0007669"/>
    <property type="project" value="UniProtKB-UniRule"/>
</dbReference>
<comment type="subcellular location">
    <subcellularLocation>
        <location evidence="3">Secreted</location>
        <location evidence="3">Extracellular space</location>
    </subcellularLocation>
</comment>
<gene>
    <name evidence="15" type="ORF">TSTA_113740</name>
</gene>
<dbReference type="STRING" id="441959.B8MD28"/>
<evidence type="ECO:0000256" key="12">
    <source>
        <dbReference type="PROSITE-ProRule" id="PRU01032"/>
    </source>
</evidence>
<feature type="binding site" evidence="12">
    <location>
        <position position="538"/>
    </location>
    <ligand>
        <name>Ca(2+)</name>
        <dbReference type="ChEBI" id="CHEBI:29108"/>
    </ligand>
</feature>
<evidence type="ECO:0000256" key="1">
    <source>
        <dbReference type="ARBA" id="ARBA00001910"/>
    </source>
</evidence>
<dbReference type="MEROPS" id="S53.010"/>
<feature type="active site" description="Charge relay system" evidence="12">
    <location>
        <position position="286"/>
    </location>
</feature>
<feature type="chain" id="PRO_5002877533" description="tripeptidyl-peptidase II" evidence="13">
    <location>
        <begin position="26"/>
        <end position="622"/>
    </location>
</feature>
<evidence type="ECO:0000256" key="10">
    <source>
        <dbReference type="ARBA" id="ARBA00022837"/>
    </source>
</evidence>
<accession>B8MD28</accession>
<dbReference type="GO" id="GO:0008240">
    <property type="term" value="F:tripeptidyl-peptidase activity"/>
    <property type="evidence" value="ECO:0007669"/>
    <property type="project" value="UniProtKB-EC"/>
</dbReference>
<dbReference type="GO" id="GO:0046872">
    <property type="term" value="F:metal ion binding"/>
    <property type="evidence" value="ECO:0007669"/>
    <property type="project" value="UniProtKB-UniRule"/>
</dbReference>
<keyword evidence="8 12" id="KW-0378">Hydrolase</keyword>
<dbReference type="AlphaFoldDB" id="B8MD28"/>
<dbReference type="SUPFAM" id="SSF52743">
    <property type="entry name" value="Subtilisin-like"/>
    <property type="match status" value="1"/>
</dbReference>
<dbReference type="EMBL" id="EQ962655">
    <property type="protein sequence ID" value="EED17554.1"/>
    <property type="molecule type" value="Genomic_DNA"/>
</dbReference>
<keyword evidence="6 12" id="KW-0479">Metal-binding</keyword>
<feature type="active site" description="Charge relay system" evidence="12">
    <location>
        <position position="480"/>
    </location>
</feature>
<evidence type="ECO:0000256" key="13">
    <source>
        <dbReference type="SAM" id="SignalP"/>
    </source>
</evidence>
<evidence type="ECO:0000256" key="11">
    <source>
        <dbReference type="ARBA" id="ARBA00023145"/>
    </source>
</evidence>
<dbReference type="InterPro" id="IPR050819">
    <property type="entry name" value="Tripeptidyl-peptidase_I"/>
</dbReference>
<feature type="binding site" evidence="12">
    <location>
        <position position="517"/>
    </location>
    <ligand>
        <name>Ca(2+)</name>
        <dbReference type="ChEBI" id="CHEBI:29108"/>
    </ligand>
</feature>
<dbReference type="InterPro" id="IPR036852">
    <property type="entry name" value="Peptidase_S8/S53_dom_sf"/>
</dbReference>
<proteinExistence type="predicted"/>
<dbReference type="Pfam" id="PF09286">
    <property type="entry name" value="Pro-kuma_activ"/>
    <property type="match status" value="1"/>
</dbReference>